<feature type="region of interest" description="Disordered" evidence="1">
    <location>
        <begin position="1"/>
        <end position="46"/>
    </location>
</feature>
<reference evidence="3" key="2">
    <citation type="submission" date="2023-06" db="EMBL/GenBank/DDBJ databases">
        <title>Black Yeasts Isolated from many extreme environments.</title>
        <authorList>
            <person name="Coleine C."/>
            <person name="Stajich J.E."/>
            <person name="Selbmann L."/>
        </authorList>
    </citation>
    <scope>NUCLEOTIDE SEQUENCE</scope>
    <source>
        <strain evidence="3">CCFEE 5200</strain>
    </source>
</reference>
<protein>
    <recommendedName>
        <fullName evidence="5">N-acetyltransferase domain-containing protein</fullName>
    </recommendedName>
</protein>
<dbReference type="EMBL" id="JAUJLE010000621">
    <property type="protein sequence ID" value="KAK0952315.1"/>
    <property type="molecule type" value="Genomic_DNA"/>
</dbReference>
<evidence type="ECO:0000313" key="4">
    <source>
        <dbReference type="Proteomes" id="UP001175353"/>
    </source>
</evidence>
<dbReference type="EMBL" id="JASUXU010000123">
    <property type="protein sequence ID" value="KAK0304801.1"/>
    <property type="molecule type" value="Genomic_DNA"/>
</dbReference>
<reference evidence="2" key="1">
    <citation type="submission" date="2021-12" db="EMBL/GenBank/DDBJ databases">
        <title>Black yeast isolated from Biological Soil Crust.</title>
        <authorList>
            <person name="Kurbessoian T."/>
        </authorList>
    </citation>
    <scope>NUCLEOTIDE SEQUENCE</scope>
    <source>
        <strain evidence="2">CCFEE 5208</strain>
    </source>
</reference>
<comment type="caution">
    <text evidence="3">The sequence shown here is derived from an EMBL/GenBank/DDBJ whole genome shotgun (WGS) entry which is preliminary data.</text>
</comment>
<organism evidence="3 4">
    <name type="scientific">Friedmanniomyces endolithicus</name>
    <dbReference type="NCBI Taxonomy" id="329885"/>
    <lineage>
        <taxon>Eukaryota</taxon>
        <taxon>Fungi</taxon>
        <taxon>Dikarya</taxon>
        <taxon>Ascomycota</taxon>
        <taxon>Pezizomycotina</taxon>
        <taxon>Dothideomycetes</taxon>
        <taxon>Dothideomycetidae</taxon>
        <taxon>Mycosphaerellales</taxon>
        <taxon>Teratosphaeriaceae</taxon>
        <taxon>Friedmanniomyces</taxon>
    </lineage>
</organism>
<sequence length="322" mass="36506">MRTRSQRVDSAQPEQQHATGVVTRARKRASQGQDAPIQDQPLQDEPLQDDEADAAPIDDARFLSDLEGVNNRHLRGTLTIIFEDIEDNADTAYRQILRPHIIFQAEGAVEKQEIGYLNFTLVHTTTFGRGKLWIRGLLRTELAKGDRLKTVSDALRLLWDTNGRLRKNAGVFSHALESDTIAYVCTIFLEEAWRNKGLGPAAMTILHRMLPAHLGHANVTMLLQPSMLDGDSSPEAGEIQRALIRFYGQSGYQKVYEDMPDVLPNYTLMARKLWGRREFGSRLLGWGAVCRRTRYARCKRSGNVRGYTKWDFWKHDAETGGN</sequence>
<dbReference type="InterPro" id="IPR016181">
    <property type="entry name" value="Acyl_CoA_acyltransferase"/>
</dbReference>
<dbReference type="AlphaFoldDB" id="A0AAN6H0Y8"/>
<name>A0AAN6H0Y8_9PEZI</name>
<evidence type="ECO:0000313" key="2">
    <source>
        <dbReference type="EMBL" id="KAK0304801.1"/>
    </source>
</evidence>
<dbReference type="SUPFAM" id="SSF55729">
    <property type="entry name" value="Acyl-CoA N-acyltransferases (Nat)"/>
    <property type="match status" value="1"/>
</dbReference>
<dbReference type="Proteomes" id="UP001175353">
    <property type="component" value="Unassembled WGS sequence"/>
</dbReference>
<proteinExistence type="predicted"/>
<dbReference type="Proteomes" id="UP001168146">
    <property type="component" value="Unassembled WGS sequence"/>
</dbReference>
<evidence type="ECO:0008006" key="5">
    <source>
        <dbReference type="Google" id="ProtNLM"/>
    </source>
</evidence>
<evidence type="ECO:0000313" key="3">
    <source>
        <dbReference type="EMBL" id="KAK0952315.1"/>
    </source>
</evidence>
<evidence type="ECO:0000256" key="1">
    <source>
        <dbReference type="SAM" id="MobiDB-lite"/>
    </source>
</evidence>
<feature type="compositionally biased region" description="Polar residues" evidence="1">
    <location>
        <begin position="8"/>
        <end position="18"/>
    </location>
</feature>
<accession>A0AAN6H0Y8</accession>
<keyword evidence="4" id="KW-1185">Reference proteome</keyword>
<gene>
    <name evidence="2" type="ORF">LTR82_017056</name>
    <name evidence="3" type="ORF">LTR91_024473</name>
</gene>